<evidence type="ECO:0000313" key="9">
    <source>
        <dbReference type="Proteomes" id="UP000244811"/>
    </source>
</evidence>
<feature type="region of interest" description="Disordered" evidence="6">
    <location>
        <begin position="447"/>
        <end position="575"/>
    </location>
</feature>
<evidence type="ECO:0000256" key="5">
    <source>
        <dbReference type="ARBA" id="ARBA00040742"/>
    </source>
</evidence>
<proteinExistence type="inferred from homology"/>
<dbReference type="InterPro" id="IPR012976">
    <property type="entry name" value="NOSIC"/>
</dbReference>
<dbReference type="Gene3D" id="1.10.287.4070">
    <property type="match status" value="1"/>
</dbReference>
<dbReference type="PANTHER" id="PTHR10894">
    <property type="entry name" value="NUCLEOLAR PROTEIN 5 NUCLEOLAR PROTEIN NOP5 NOP58"/>
    <property type="match status" value="1"/>
</dbReference>
<dbReference type="SUPFAM" id="SSF89124">
    <property type="entry name" value="Nop domain"/>
    <property type="match status" value="1"/>
</dbReference>
<keyword evidence="3" id="KW-0690">Ribosome biogenesis</keyword>
<dbReference type="InterPro" id="IPR012974">
    <property type="entry name" value="NOP58/56_N"/>
</dbReference>
<dbReference type="PROSITE" id="PS51358">
    <property type="entry name" value="NOP"/>
    <property type="match status" value="1"/>
</dbReference>
<name>A0A976MCF7_THEOR</name>
<accession>A0A976MCF7</accession>
<dbReference type="InterPro" id="IPR042239">
    <property type="entry name" value="Nop_C"/>
</dbReference>
<dbReference type="InterPro" id="IPR036070">
    <property type="entry name" value="Nop_dom_sf"/>
</dbReference>
<dbReference type="Gene3D" id="1.10.246.90">
    <property type="entry name" value="Nop domain"/>
    <property type="match status" value="1"/>
</dbReference>
<dbReference type="GO" id="GO:0032040">
    <property type="term" value="C:small-subunit processome"/>
    <property type="evidence" value="ECO:0007669"/>
    <property type="project" value="InterPro"/>
</dbReference>
<evidence type="ECO:0000256" key="3">
    <source>
        <dbReference type="ARBA" id="ARBA00022517"/>
    </source>
</evidence>
<comment type="subcellular location">
    <subcellularLocation>
        <location evidence="1">Nucleus</location>
        <location evidence="1">Nucleolus</location>
    </subcellularLocation>
</comment>
<reference evidence="8" key="1">
    <citation type="submission" date="2022-07" db="EMBL/GenBank/DDBJ databases">
        <title>Evaluation of T. orientalis genome assembly methods using nanopore sequencing and analysis of variation between genomes.</title>
        <authorList>
            <person name="Yam J."/>
            <person name="Micallef M.L."/>
            <person name="Liu M."/>
            <person name="Djordjevic S.P."/>
            <person name="Bogema D.R."/>
            <person name="Jenkins C."/>
        </authorList>
    </citation>
    <scope>NUCLEOTIDE SEQUENCE</scope>
    <source>
        <strain evidence="8">Goon Nure</strain>
    </source>
</reference>
<feature type="domain" description="Nop" evidence="7">
    <location>
        <begin position="294"/>
        <end position="412"/>
    </location>
</feature>
<evidence type="ECO:0000313" key="8">
    <source>
        <dbReference type="EMBL" id="UKK00562.2"/>
    </source>
</evidence>
<dbReference type="Pfam" id="PF08156">
    <property type="entry name" value="NOP5NT"/>
    <property type="match status" value="1"/>
</dbReference>
<feature type="compositionally biased region" description="Basic and acidic residues" evidence="6">
    <location>
        <begin position="529"/>
        <end position="542"/>
    </location>
</feature>
<dbReference type="Pfam" id="PF01798">
    <property type="entry name" value="Nop"/>
    <property type="match status" value="1"/>
</dbReference>
<comment type="similarity">
    <text evidence="2">Belongs to the NOP5/NOP56 family.</text>
</comment>
<feature type="compositionally biased region" description="Basic and acidic residues" evidence="6">
    <location>
        <begin position="476"/>
        <end position="486"/>
    </location>
</feature>
<dbReference type="GO" id="GO:0031428">
    <property type="term" value="C:box C/D methylation guide snoRNP complex"/>
    <property type="evidence" value="ECO:0007669"/>
    <property type="project" value="InterPro"/>
</dbReference>
<dbReference type="FunFam" id="1.10.246.90:FF:000001">
    <property type="entry name" value="Nucleolar protein 56"/>
    <property type="match status" value="1"/>
</dbReference>
<dbReference type="Proteomes" id="UP000244811">
    <property type="component" value="Chromosome 1"/>
</dbReference>
<feature type="compositionally biased region" description="Basic and acidic residues" evidence="6">
    <location>
        <begin position="501"/>
        <end position="521"/>
    </location>
</feature>
<evidence type="ECO:0000256" key="2">
    <source>
        <dbReference type="ARBA" id="ARBA00009211"/>
    </source>
</evidence>
<dbReference type="GO" id="GO:0042254">
    <property type="term" value="P:ribosome biogenesis"/>
    <property type="evidence" value="ECO:0007669"/>
    <property type="project" value="UniProtKB-KW"/>
</dbReference>
<dbReference type="InterPro" id="IPR002687">
    <property type="entry name" value="Nop_dom"/>
</dbReference>
<organism evidence="8 9">
    <name type="scientific">Theileria orientalis</name>
    <dbReference type="NCBI Taxonomy" id="68886"/>
    <lineage>
        <taxon>Eukaryota</taxon>
        <taxon>Sar</taxon>
        <taxon>Alveolata</taxon>
        <taxon>Apicomplexa</taxon>
        <taxon>Aconoidasida</taxon>
        <taxon>Piroplasmida</taxon>
        <taxon>Theileriidae</taxon>
        <taxon>Theileria</taxon>
    </lineage>
</organism>
<protein>
    <recommendedName>
        <fullName evidence="5">Nucleolar protein 56</fullName>
    </recommendedName>
</protein>
<gene>
    <name evidence="8" type="ORF">MACK_000636</name>
</gene>
<evidence type="ECO:0000256" key="4">
    <source>
        <dbReference type="ARBA" id="ARBA00023242"/>
    </source>
</evidence>
<dbReference type="AlphaFoldDB" id="A0A976MCF7"/>
<keyword evidence="4" id="KW-0539">Nucleus</keyword>
<sequence>MTKTYLLFETAAGYGLYQVDKWDQIGNDISIDELMANEERFSGTVKFKAFQPFKTSKEALENMRSIIDGEVTVLLSSFLSQNLPPNDHALAIVDVSLAKSLSQKGFKVVYDSNVLELVRGCRMYESKRLTKLASGGTTFDMNNFQVGLGHSYSRSKLKFDPAKQDKPIINSVSLLDTLTKNLNSFAMRVREWYGWHFPELTKLVPDNKAFCEAVRLIKKKDEYDFDGEESMGALTELLGEEVATSVKKAARHSIGQELADLDLKNILNFADNVIRLDEMRTKLSTYLNDKVSTVAPNLNTVVGSLLSGRLISHAGSLVNLAKAPASTIQILGAEKALFRALKSRSNTPKYGLLYQSTFIGKANNKHKGKAARYLANKCALAARLDYFCEVNSDVYGKKMSEQLGKRMEYLLGGPHHDKNISVMKQAHEEYKELAKLAKLNEAEKAGDLNKNTGLSHADAATAESTPKKKSKSKSKSKPDSEHKDETGVLGDSQEKKKKRSDKPAKEKKVVKALEENDEKNNEQTPESSQKSEVEEAEKPKKKEGGKRKSSKAAEGLEAENKSQSKKKKKKEESEN</sequence>
<dbReference type="SMART" id="SM00931">
    <property type="entry name" value="NOSIC"/>
    <property type="match status" value="1"/>
</dbReference>
<dbReference type="EMBL" id="CP056069">
    <property type="protein sequence ID" value="UKK00562.2"/>
    <property type="molecule type" value="Genomic_DNA"/>
</dbReference>
<evidence type="ECO:0000256" key="1">
    <source>
        <dbReference type="ARBA" id="ARBA00004604"/>
    </source>
</evidence>
<dbReference type="InterPro" id="IPR045056">
    <property type="entry name" value="Nop56/Nop58"/>
</dbReference>
<evidence type="ECO:0000256" key="6">
    <source>
        <dbReference type="SAM" id="MobiDB-lite"/>
    </source>
</evidence>
<evidence type="ECO:0000259" key="7">
    <source>
        <dbReference type="PROSITE" id="PS51358"/>
    </source>
</evidence>
<dbReference type="GO" id="GO:0030515">
    <property type="term" value="F:snoRNA binding"/>
    <property type="evidence" value="ECO:0007669"/>
    <property type="project" value="InterPro"/>
</dbReference>
<dbReference type="PANTHER" id="PTHR10894:SF0">
    <property type="entry name" value="NUCLEOLAR PROTEIN 56"/>
    <property type="match status" value="1"/>
</dbReference>